<comment type="caution">
    <text evidence="1">The sequence shown here is derived from an EMBL/GenBank/DDBJ whole genome shotgun (WGS) entry which is preliminary data.</text>
</comment>
<reference evidence="1 2" key="1">
    <citation type="journal article" date="2007" name="Science">
        <title>Genomic minimalism in the early diverging intestinal parasite Giardia lamblia.</title>
        <authorList>
            <person name="Morrison H.G."/>
            <person name="McArthur A.G."/>
            <person name="Gillin F.D."/>
            <person name="Aley S.B."/>
            <person name="Adam R.D."/>
            <person name="Olsen G.J."/>
            <person name="Best A.A."/>
            <person name="Cande W.Z."/>
            <person name="Chen F."/>
            <person name="Cipriano M.J."/>
            <person name="Davids B.J."/>
            <person name="Dawson S.C."/>
            <person name="Elmendorf H.G."/>
            <person name="Hehl A.B."/>
            <person name="Holder M.E."/>
            <person name="Huse S.M."/>
            <person name="Kim U.U."/>
            <person name="Lasek-Nesselquist E."/>
            <person name="Manning G."/>
            <person name="Nigam A."/>
            <person name="Nixon J.E."/>
            <person name="Palm D."/>
            <person name="Passamaneck N.E."/>
            <person name="Prabhu A."/>
            <person name="Reich C.I."/>
            <person name="Reiner D.S."/>
            <person name="Samuelson J."/>
            <person name="Svard S.G."/>
            <person name="Sogin M.L."/>
        </authorList>
    </citation>
    <scope>NUCLEOTIDE SEQUENCE [LARGE SCALE GENOMIC DNA]</scope>
    <source>
        <strain evidence="1 2">WB C6</strain>
    </source>
</reference>
<dbReference type="OMA" id="MSSAFHM"/>
<accession>D3KHF7</accession>
<keyword evidence="2" id="KW-1185">Reference proteome</keyword>
<dbReference type="AlphaFoldDB" id="D3KHF7"/>
<sequence>MKQGLIRVLSVRCSCLFPPQICSEVYARQSDLPSEAPFCVATFAATLGPEFGDTGAVAGVLTTYVLPEAGASLYVAVLGTCHTLGKNFDPLLPHYYTEGCAQSNIEFAHEQQMEKEGNRFTWQCFCFRGDTLPLENLHPALTSLISSDPCSPEGKRIILYGVAWTMGTLETIHNICFKPVPRLVFYNDSPILRLSVTLMSKRVEALQLVPLPVLISQYQSWITRTLIPPSLRPTHCSGPSTSASYISITSDESSESTSVESDLADLIISRFSPIPALCQQKSHYGNEIFVMFAPTIPPAGKTDFLRNVCMFPGQGLSYEDSGMGVTVGSFYVYERFPHSIGAVRLGFEHYESSPDGIITYLGLAKTTPPYTESEPPIEFGLAVTYVYAAPDSSPAVQASSSNYRHIRYYNARDPFTYMSSAFHMPFLLRNKAGDVEPELLRASQCELFLELHRPLYGAHSGGTFFLFKLNKAAGAVSVALPFFTGKLQPPSKTYPRYKSQLTYYPICTSGTVAGYSALSFLKSDAAVGSVDIKSSINLDLIQFLLECVESVTYKQRDRLVFPIILYRMLPRSFGAYCLDLGATCIPRAGGAPDTQVYPDCAIFYTSLSNSPSNQDGCYCYKRAEAAKYYQEQLHIPGPRAYVAQIGTREIRWDTRYSRPLPNSADPAARVLEEHFCIKTSLCPYIPTSPNYYVLVLADLLSNLQTVEPDEQQQGNLRLFLETYISTIIVATEFTKAKISADARQYLLTLHDFTLQKDSSMVVYCKK</sequence>
<protein>
    <submittedName>
        <fullName evidence="1">Uncharacterized protein</fullName>
    </submittedName>
</protein>
<evidence type="ECO:0000313" key="1">
    <source>
        <dbReference type="EMBL" id="KAE8301534.1"/>
    </source>
</evidence>
<name>D3KHF7_GIAIC</name>
<dbReference type="VEuPathDB" id="GiardiaDB:GL50803_10571"/>
<dbReference type="HOGENOM" id="CLU_364666_0_0_1"/>
<dbReference type="Proteomes" id="UP000001548">
    <property type="component" value="Unassembled WGS sequence"/>
</dbReference>
<dbReference type="EMBL" id="AACB03000005">
    <property type="protein sequence ID" value="KAE8301534.1"/>
    <property type="molecule type" value="Genomic_DNA"/>
</dbReference>
<gene>
    <name evidence="1" type="ORF">GL50803_0010571</name>
</gene>
<organism evidence="1 2">
    <name type="scientific">Giardia intestinalis (strain ATCC 50803 / WB clone C6)</name>
    <name type="common">Giardia lamblia</name>
    <dbReference type="NCBI Taxonomy" id="184922"/>
    <lineage>
        <taxon>Eukaryota</taxon>
        <taxon>Metamonada</taxon>
        <taxon>Diplomonadida</taxon>
        <taxon>Hexamitidae</taxon>
        <taxon>Giardiinae</taxon>
        <taxon>Giardia</taxon>
    </lineage>
</organism>
<evidence type="ECO:0000313" key="2">
    <source>
        <dbReference type="Proteomes" id="UP000001548"/>
    </source>
</evidence>
<proteinExistence type="predicted"/>